<keyword evidence="1" id="KW-0812">Transmembrane</keyword>
<dbReference type="InterPro" id="IPR045340">
    <property type="entry name" value="DUF6533"/>
</dbReference>
<gene>
    <name evidence="3" type="ORF">OE88DRAFT_1405861</name>
</gene>
<sequence length="299" mass="34415">MQIPDVSQVVEIAATSLSSGRYNVVVVYTIHLYEWLISLEEEVSLIHRARWNAIKIAYLFSRYYPLLLFPLHMWSWLGNHDHHTCDKVTRVLYCLLIPFPFSAQTIIMLRTYAFTGRRKSILAILCVAAAAILGLEVWIFGTDFTLSEELFLLYNETGCFAEDRYAQANVFVYRPAYHAAGLFLAIFFFDSICISLIVGYCFWEPNVRCRLAKTFVEQGFAAFLIMSVLNITSAAFYFISARQWNGISLPYALILPNVVACRLILTLRRTVLPTETQELRQHSHIVRNAIERLELDHIP</sequence>
<accession>A0A5C3N4V9</accession>
<feature type="transmembrane region" description="Helical" evidence="1">
    <location>
        <begin position="90"/>
        <end position="109"/>
    </location>
</feature>
<feature type="transmembrane region" description="Helical" evidence="1">
    <location>
        <begin position="121"/>
        <end position="141"/>
    </location>
</feature>
<evidence type="ECO:0000259" key="2">
    <source>
        <dbReference type="Pfam" id="PF20151"/>
    </source>
</evidence>
<feature type="transmembrane region" description="Helical" evidence="1">
    <location>
        <begin position="246"/>
        <end position="265"/>
    </location>
</feature>
<protein>
    <recommendedName>
        <fullName evidence="2">DUF6533 domain-containing protein</fullName>
    </recommendedName>
</protein>
<feature type="transmembrane region" description="Helical" evidence="1">
    <location>
        <begin position="215"/>
        <end position="240"/>
    </location>
</feature>
<organism evidence="3 4">
    <name type="scientific">Heliocybe sulcata</name>
    <dbReference type="NCBI Taxonomy" id="5364"/>
    <lineage>
        <taxon>Eukaryota</taxon>
        <taxon>Fungi</taxon>
        <taxon>Dikarya</taxon>
        <taxon>Basidiomycota</taxon>
        <taxon>Agaricomycotina</taxon>
        <taxon>Agaricomycetes</taxon>
        <taxon>Gloeophyllales</taxon>
        <taxon>Gloeophyllaceae</taxon>
        <taxon>Heliocybe</taxon>
    </lineage>
</organism>
<reference evidence="3 4" key="1">
    <citation type="journal article" date="2019" name="Nat. Ecol. Evol.">
        <title>Megaphylogeny resolves global patterns of mushroom evolution.</title>
        <authorList>
            <person name="Varga T."/>
            <person name="Krizsan K."/>
            <person name="Foldi C."/>
            <person name="Dima B."/>
            <person name="Sanchez-Garcia M."/>
            <person name="Sanchez-Ramirez S."/>
            <person name="Szollosi G.J."/>
            <person name="Szarkandi J.G."/>
            <person name="Papp V."/>
            <person name="Albert L."/>
            <person name="Andreopoulos W."/>
            <person name="Angelini C."/>
            <person name="Antonin V."/>
            <person name="Barry K.W."/>
            <person name="Bougher N.L."/>
            <person name="Buchanan P."/>
            <person name="Buyck B."/>
            <person name="Bense V."/>
            <person name="Catcheside P."/>
            <person name="Chovatia M."/>
            <person name="Cooper J."/>
            <person name="Damon W."/>
            <person name="Desjardin D."/>
            <person name="Finy P."/>
            <person name="Geml J."/>
            <person name="Haridas S."/>
            <person name="Hughes K."/>
            <person name="Justo A."/>
            <person name="Karasinski D."/>
            <person name="Kautmanova I."/>
            <person name="Kiss B."/>
            <person name="Kocsube S."/>
            <person name="Kotiranta H."/>
            <person name="LaButti K.M."/>
            <person name="Lechner B.E."/>
            <person name="Liimatainen K."/>
            <person name="Lipzen A."/>
            <person name="Lukacs Z."/>
            <person name="Mihaltcheva S."/>
            <person name="Morgado L.N."/>
            <person name="Niskanen T."/>
            <person name="Noordeloos M.E."/>
            <person name="Ohm R.A."/>
            <person name="Ortiz-Santana B."/>
            <person name="Ovrebo C."/>
            <person name="Racz N."/>
            <person name="Riley R."/>
            <person name="Savchenko A."/>
            <person name="Shiryaev A."/>
            <person name="Soop K."/>
            <person name="Spirin V."/>
            <person name="Szebenyi C."/>
            <person name="Tomsovsky M."/>
            <person name="Tulloss R.E."/>
            <person name="Uehling J."/>
            <person name="Grigoriev I.V."/>
            <person name="Vagvolgyi C."/>
            <person name="Papp T."/>
            <person name="Martin F.M."/>
            <person name="Miettinen O."/>
            <person name="Hibbett D.S."/>
            <person name="Nagy L.G."/>
        </authorList>
    </citation>
    <scope>NUCLEOTIDE SEQUENCE [LARGE SCALE GENOMIC DNA]</scope>
    <source>
        <strain evidence="3 4">OMC1185</strain>
    </source>
</reference>
<dbReference type="EMBL" id="ML213509">
    <property type="protein sequence ID" value="TFK52460.1"/>
    <property type="molecule type" value="Genomic_DNA"/>
</dbReference>
<keyword evidence="1" id="KW-0472">Membrane</keyword>
<feature type="transmembrane region" description="Helical" evidence="1">
    <location>
        <begin position="56"/>
        <end position="78"/>
    </location>
</feature>
<feature type="domain" description="DUF6533" evidence="2">
    <location>
        <begin position="22"/>
        <end position="67"/>
    </location>
</feature>
<evidence type="ECO:0000256" key="1">
    <source>
        <dbReference type="SAM" id="Phobius"/>
    </source>
</evidence>
<evidence type="ECO:0000313" key="3">
    <source>
        <dbReference type="EMBL" id="TFK52460.1"/>
    </source>
</evidence>
<proteinExistence type="predicted"/>
<dbReference type="OrthoDB" id="3251775at2759"/>
<dbReference type="AlphaFoldDB" id="A0A5C3N4V9"/>
<dbReference type="Proteomes" id="UP000305948">
    <property type="component" value="Unassembled WGS sequence"/>
</dbReference>
<feature type="transmembrane region" description="Helical" evidence="1">
    <location>
        <begin position="179"/>
        <end position="203"/>
    </location>
</feature>
<name>A0A5C3N4V9_9AGAM</name>
<evidence type="ECO:0000313" key="4">
    <source>
        <dbReference type="Proteomes" id="UP000305948"/>
    </source>
</evidence>
<dbReference type="Pfam" id="PF20151">
    <property type="entry name" value="DUF6533"/>
    <property type="match status" value="1"/>
</dbReference>
<keyword evidence="1" id="KW-1133">Transmembrane helix</keyword>
<keyword evidence="4" id="KW-1185">Reference proteome</keyword>